<dbReference type="CDD" id="cd00037">
    <property type="entry name" value="CLECT"/>
    <property type="match status" value="2"/>
</dbReference>
<keyword evidence="1" id="KW-0430">Lectin</keyword>
<dbReference type="PANTHER" id="PTHR22799:SF6">
    <property type="entry name" value="C-TYPE LECTIN DOMAIN FAMILY 4 MEMBER M-LIKE"/>
    <property type="match status" value="1"/>
</dbReference>
<dbReference type="EMBL" id="JAJEPR010000001">
    <property type="protein sequence ID" value="MCC2188259.1"/>
    <property type="molecule type" value="Genomic_DNA"/>
</dbReference>
<name>A0AAE3DPT7_9FIRM</name>
<dbReference type="InterPro" id="IPR016187">
    <property type="entry name" value="CTDL_fold"/>
</dbReference>
<evidence type="ECO:0000313" key="5">
    <source>
        <dbReference type="EMBL" id="MCC2188259.1"/>
    </source>
</evidence>
<keyword evidence="3" id="KW-1133">Transmembrane helix</keyword>
<dbReference type="PANTHER" id="PTHR22799">
    <property type="entry name" value="TETRANECTIN-RELATED"/>
    <property type="match status" value="1"/>
</dbReference>
<dbReference type="InterPro" id="IPR016186">
    <property type="entry name" value="C-type_lectin-like/link_sf"/>
</dbReference>
<dbReference type="Gene3D" id="3.10.100.10">
    <property type="entry name" value="Mannose-Binding Protein A, subunit A"/>
    <property type="match status" value="2"/>
</dbReference>
<dbReference type="InterPro" id="IPR026870">
    <property type="entry name" value="Zinc_ribbon_dom"/>
</dbReference>
<dbReference type="SUPFAM" id="SSF49785">
    <property type="entry name" value="Galactose-binding domain-like"/>
    <property type="match status" value="4"/>
</dbReference>
<feature type="region of interest" description="Disordered" evidence="2">
    <location>
        <begin position="27"/>
        <end position="85"/>
    </location>
</feature>
<dbReference type="SMART" id="SM00034">
    <property type="entry name" value="CLECT"/>
    <property type="match status" value="2"/>
</dbReference>
<accession>A0AAE3DPT7</accession>
<keyword evidence="6" id="KW-1185">Reference proteome</keyword>
<dbReference type="SUPFAM" id="SSF56436">
    <property type="entry name" value="C-type lectin-like"/>
    <property type="match status" value="2"/>
</dbReference>
<dbReference type="GO" id="GO:0030246">
    <property type="term" value="F:carbohydrate binding"/>
    <property type="evidence" value="ECO:0007669"/>
    <property type="project" value="UniProtKB-KW"/>
</dbReference>
<keyword evidence="3" id="KW-0472">Membrane</keyword>
<feature type="transmembrane region" description="Helical" evidence="3">
    <location>
        <begin position="91"/>
        <end position="112"/>
    </location>
</feature>
<dbReference type="Proteomes" id="UP001197875">
    <property type="component" value="Unassembled WGS sequence"/>
</dbReference>
<evidence type="ECO:0000256" key="1">
    <source>
        <dbReference type="ARBA" id="ARBA00022734"/>
    </source>
</evidence>
<dbReference type="Pfam" id="PF00059">
    <property type="entry name" value="Lectin_C"/>
    <property type="match status" value="2"/>
</dbReference>
<reference evidence="5 6" key="1">
    <citation type="submission" date="2021-10" db="EMBL/GenBank/DDBJ databases">
        <title>Anaerobic single-cell dispensing facilitates the cultivation of human gut bacteria.</title>
        <authorList>
            <person name="Afrizal A."/>
        </authorList>
    </citation>
    <scope>NUCLEOTIDE SEQUENCE [LARGE SCALE GENOMIC DNA]</scope>
    <source>
        <strain evidence="5 6">CLA-AA-H277</strain>
    </source>
</reference>
<dbReference type="InterPro" id="IPR008979">
    <property type="entry name" value="Galactose-bd-like_sf"/>
</dbReference>
<comment type="caution">
    <text evidence="5">The sequence shown here is derived from an EMBL/GenBank/DDBJ whole genome shotgun (WGS) entry which is preliminary data.</text>
</comment>
<dbReference type="Gene3D" id="2.60.120.1060">
    <property type="entry name" value="NPCBM/NEW2 domain"/>
    <property type="match status" value="4"/>
</dbReference>
<gene>
    <name evidence="5" type="ORF">LKD71_00240</name>
</gene>
<evidence type="ECO:0000259" key="4">
    <source>
        <dbReference type="PROSITE" id="PS50041"/>
    </source>
</evidence>
<proteinExistence type="predicted"/>
<dbReference type="Pfam" id="PF08305">
    <property type="entry name" value="NPCBM"/>
    <property type="match status" value="3"/>
</dbReference>
<evidence type="ECO:0000256" key="2">
    <source>
        <dbReference type="SAM" id="MobiDB-lite"/>
    </source>
</evidence>
<dbReference type="InterPro" id="IPR001304">
    <property type="entry name" value="C-type_lectin-like"/>
</dbReference>
<evidence type="ECO:0000256" key="3">
    <source>
        <dbReference type="SAM" id="Phobius"/>
    </source>
</evidence>
<dbReference type="PROSITE" id="PS50041">
    <property type="entry name" value="C_TYPE_LECTIN_2"/>
    <property type="match status" value="2"/>
</dbReference>
<protein>
    <submittedName>
        <fullName evidence="5">NPCBM/NEW2 domain-containing protein</fullName>
    </submittedName>
</protein>
<dbReference type="InterPro" id="IPR013222">
    <property type="entry name" value="Glyco_hyd_98_carb-bd"/>
</dbReference>
<feature type="compositionally biased region" description="Pro residues" evidence="2">
    <location>
        <begin position="53"/>
        <end position="81"/>
    </location>
</feature>
<organism evidence="5 6">
    <name type="scientific">Fusicatenibacter faecihominis</name>
    <dbReference type="NCBI Taxonomy" id="2881276"/>
    <lineage>
        <taxon>Bacteria</taxon>
        <taxon>Bacillati</taxon>
        <taxon>Bacillota</taxon>
        <taxon>Clostridia</taxon>
        <taxon>Lachnospirales</taxon>
        <taxon>Lachnospiraceae</taxon>
        <taxon>Fusicatenibacter</taxon>
    </lineage>
</organism>
<feature type="domain" description="C-type lectin" evidence="4">
    <location>
        <begin position="669"/>
        <end position="779"/>
    </location>
</feature>
<feature type="domain" description="C-type lectin" evidence="4">
    <location>
        <begin position="1095"/>
        <end position="1198"/>
    </location>
</feature>
<dbReference type="InterPro" id="IPR038637">
    <property type="entry name" value="NPCBM_sf"/>
</dbReference>
<evidence type="ECO:0000313" key="6">
    <source>
        <dbReference type="Proteomes" id="UP001197875"/>
    </source>
</evidence>
<dbReference type="InterPro" id="IPR051663">
    <property type="entry name" value="CLec_Tetranectin-domain"/>
</dbReference>
<dbReference type="Pfam" id="PF13240">
    <property type="entry name" value="Zn_Ribbon_1"/>
    <property type="match status" value="1"/>
</dbReference>
<keyword evidence="3" id="KW-0812">Transmembrane</keyword>
<dbReference type="RefSeq" id="WP_227613903.1">
    <property type="nucleotide sequence ID" value="NZ_JAJEPR010000001.1"/>
</dbReference>
<sequence length="1482" mass="163274">MFCQECGQKLADGTKFCPYCGAKIQAAPPPVEETTEQEETVEVRPEPEEEAPPPKNPAPKPRPKTAPTPEAPRPAPEPAPKPAGNGGKTGLYAIVGLVAVIVLAVVLIKGVFGGGTTVSVMDCVNVTISGVDGNGRAYFDFDIQPIFDAVSKKMTLTERMREEIQDLTDDIYKDIVLSDDSNLSNGDKVKVSSSVDKDLLKAYKVKLKNGDKTIKVEDLVKVQEVNVKDYVQVEFSGFDGFGAVYLNQDYDGLISATAELIRKADNSEEAEEYISDSLPSVIYNMSWIYEGEDYQKNGNEVTYHCSGPDYIEKYGIHFIYEDVTATVDGLIPVETLSLADYMKLSCEGINGSAYARAELDEEKLLDYLSELFEKEQRGAYGAAGENFDAATEAESAVNSIKNTWREEFVTMADPSENLSNGDEVTVTLTPSYTDNNEVNMVGAGFTLIGGSGTFTVDSLGDYHLGITSTEDEELKAFLAPYETSIEAAFDEKKDWINQDASQYGWVAWDQVPDGKVTPVLEKVDTVTWDEGDYYDAGNMMLAVYHMSLPVRQFDRSMTTLDIYYGMKFNNVVKTDDGKLNYDYDPDTSFLVGDEKLNSWLSDHKNNVMENGTNVQEEEAVADLTSVQETEGETEENTTEAAVEAISVETPQAGTIAEGAANQAAATVVYEGHTYARFDIALNYSQAEKFCEQAGGHLATLTSWRENLAVQSILDDASYDEYWLGASDEEWEGSWKWTTGEAFDWTNWDDSQPDNYNGDEDFLTIYSYYGSWNDRSADEEDIGFVLEIDPVSEGSPSGEYDLLSDLVASGSHNCDIWKQLEDPYGNKHFASVVLDASENGWVKYELDGNYNFFTATLSTCTDAESDASFEIAIWGDGKLLYSRYNYQKTDAPETIALNTTGISKLSIKMANRGGYNNGFLGLNEAKLWKNGTAETLPVLVDELGDLTLIDSEEYGDYSEGEMYTDVYGNVHENWYDFEEEDLGARAVYWLGGKYTTFEGTVLPGTGSYDTGTLKIFADGTEVYSISELDVYQGGQNFSLDVSGKETLEIDGYGVVYVADTRLVRAESETLAPVTDRYTFPELPEAVEERAIDYRIYKNKKYYRFDQGLTWSQADAFCKAAGGTLAMPKNAAENSAIFDLIDDGNYEYYWLGGYKAGTIWKWNDGETINADGFWGSSQPDNYEENENYLCMYSYDGSWNDLSDQNEGFVLELTAAEPVDDTAVMLTSLEWQENYSSEIVNGYDGANLYPNSVKLWASEDAYFRVALNGAYQTISGILDTDGGSSVNADFSLAIFGDGKLLYKKEHFTRKDSREVFSVDVSGVKTLTVETDNPGSYDGGYVYLMDPELTRAEVSASSGIAKLSEQVLVDGIGETYIAGLFRDSYGELHDGCLKLAAGDGAKVTYNVGGAYTTLSGSIAAGDKTSYEGGISVKIYGDGNQLYEISDFGKMTGTQSFEVDITGCQVVAIEASGDYDSCVYVTDDQLK</sequence>